<comment type="cofactor">
    <cofactor evidence="1">
        <name>FAD</name>
        <dbReference type="ChEBI" id="CHEBI:57692"/>
    </cofactor>
</comment>
<dbReference type="OrthoDB" id="2450120at2"/>
<evidence type="ECO:0000313" key="9">
    <source>
        <dbReference type="Proteomes" id="UP000214603"/>
    </source>
</evidence>
<organism evidence="8 9">
    <name type="scientific">Candidimonas nitroreducens</name>
    <dbReference type="NCBI Taxonomy" id="683354"/>
    <lineage>
        <taxon>Bacteria</taxon>
        <taxon>Pseudomonadati</taxon>
        <taxon>Pseudomonadota</taxon>
        <taxon>Betaproteobacteria</taxon>
        <taxon>Burkholderiales</taxon>
        <taxon>Alcaligenaceae</taxon>
        <taxon>Candidimonas</taxon>
    </lineage>
</organism>
<evidence type="ECO:0000313" key="8">
    <source>
        <dbReference type="EMBL" id="OWT63765.1"/>
    </source>
</evidence>
<dbReference type="InterPro" id="IPR009100">
    <property type="entry name" value="AcylCoA_DH/oxidase_NM_dom_sf"/>
</dbReference>
<evidence type="ECO:0000259" key="6">
    <source>
        <dbReference type="Pfam" id="PF00441"/>
    </source>
</evidence>
<dbReference type="SUPFAM" id="SSF47203">
    <property type="entry name" value="Acyl-CoA dehydrogenase C-terminal domain-like"/>
    <property type="match status" value="1"/>
</dbReference>
<accession>A0A225MRD1</accession>
<dbReference type="PANTHER" id="PTHR43884">
    <property type="entry name" value="ACYL-COA DEHYDROGENASE"/>
    <property type="match status" value="1"/>
</dbReference>
<keyword evidence="4" id="KW-0274">FAD</keyword>
<dbReference type="AlphaFoldDB" id="A0A225MRD1"/>
<feature type="domain" description="Acyl-CoA dehydrogenase/oxidase C-terminal" evidence="6">
    <location>
        <begin position="191"/>
        <end position="321"/>
    </location>
</feature>
<comment type="caution">
    <text evidence="8">The sequence shown here is derived from an EMBL/GenBank/DDBJ whole genome shotgun (WGS) entry which is preliminary data.</text>
</comment>
<feature type="domain" description="Acyl-CoA dehydrogenase/oxidase N-terminal" evidence="7">
    <location>
        <begin position="5"/>
        <end position="75"/>
    </location>
</feature>
<evidence type="ECO:0000256" key="3">
    <source>
        <dbReference type="ARBA" id="ARBA00022630"/>
    </source>
</evidence>
<protein>
    <submittedName>
        <fullName evidence="8">Acyl-CoA dehydrogenase</fullName>
    </submittedName>
</protein>
<dbReference type="Gene3D" id="1.20.140.10">
    <property type="entry name" value="Butyryl-CoA Dehydrogenase, subunit A, domain 3"/>
    <property type="match status" value="1"/>
</dbReference>
<keyword evidence="9" id="KW-1185">Reference proteome</keyword>
<evidence type="ECO:0000259" key="7">
    <source>
        <dbReference type="Pfam" id="PF02771"/>
    </source>
</evidence>
<dbReference type="GO" id="GO:0003995">
    <property type="term" value="F:acyl-CoA dehydrogenase activity"/>
    <property type="evidence" value="ECO:0007669"/>
    <property type="project" value="TreeGrafter"/>
</dbReference>
<proteinExistence type="inferred from homology"/>
<reference evidence="9" key="1">
    <citation type="submission" date="2017-06" db="EMBL/GenBank/DDBJ databases">
        <title>Herbaspirillum phytohormonus sp. nov., isolated from the root nodule of Robinia pseudoacacia in lead-zinc mine.</title>
        <authorList>
            <person name="Fan M."/>
            <person name="Lin Y."/>
        </authorList>
    </citation>
    <scope>NUCLEOTIDE SEQUENCE [LARGE SCALE GENOMIC DNA]</scope>
    <source>
        <strain evidence="9">SC-089</strain>
    </source>
</reference>
<dbReference type="Proteomes" id="UP000214603">
    <property type="component" value="Unassembled WGS sequence"/>
</dbReference>
<evidence type="ECO:0000256" key="5">
    <source>
        <dbReference type="ARBA" id="ARBA00023002"/>
    </source>
</evidence>
<keyword evidence="5" id="KW-0560">Oxidoreductase</keyword>
<dbReference type="PANTHER" id="PTHR43884:SF20">
    <property type="entry name" value="ACYL-COA DEHYDROGENASE FADE28"/>
    <property type="match status" value="1"/>
</dbReference>
<evidence type="ECO:0000256" key="2">
    <source>
        <dbReference type="ARBA" id="ARBA00009347"/>
    </source>
</evidence>
<comment type="similarity">
    <text evidence="2">Belongs to the acyl-CoA dehydrogenase family.</text>
</comment>
<dbReference type="EMBL" id="NJIH01000003">
    <property type="protein sequence ID" value="OWT63765.1"/>
    <property type="molecule type" value="Genomic_DNA"/>
</dbReference>
<dbReference type="Gene3D" id="1.10.540.10">
    <property type="entry name" value="Acyl-CoA dehydrogenase/oxidase, N-terminal domain"/>
    <property type="match status" value="1"/>
</dbReference>
<dbReference type="Pfam" id="PF02771">
    <property type="entry name" value="Acyl-CoA_dh_N"/>
    <property type="match status" value="1"/>
</dbReference>
<name>A0A225MRD1_9BURK</name>
<dbReference type="InterPro" id="IPR037069">
    <property type="entry name" value="AcylCoA_DH/ox_N_sf"/>
</dbReference>
<evidence type="ECO:0000256" key="1">
    <source>
        <dbReference type="ARBA" id="ARBA00001974"/>
    </source>
</evidence>
<dbReference type="SUPFAM" id="SSF56645">
    <property type="entry name" value="Acyl-CoA dehydrogenase NM domain-like"/>
    <property type="match status" value="1"/>
</dbReference>
<dbReference type="InterPro" id="IPR013786">
    <property type="entry name" value="AcylCoA_DH/ox_N"/>
</dbReference>
<dbReference type="GO" id="GO:0050660">
    <property type="term" value="F:flavin adenine dinucleotide binding"/>
    <property type="evidence" value="ECO:0007669"/>
    <property type="project" value="InterPro"/>
</dbReference>
<dbReference type="InterPro" id="IPR009075">
    <property type="entry name" value="AcylCo_DH/oxidase_C"/>
</dbReference>
<dbReference type="RefSeq" id="WP_088602344.1">
    <property type="nucleotide sequence ID" value="NZ_NJIH01000003.1"/>
</dbReference>
<gene>
    <name evidence="8" type="ORF">CEY11_05470</name>
</gene>
<dbReference type="InterPro" id="IPR036250">
    <property type="entry name" value="AcylCo_DH-like_C"/>
</dbReference>
<evidence type="ECO:0000256" key="4">
    <source>
        <dbReference type="ARBA" id="ARBA00022827"/>
    </source>
</evidence>
<keyword evidence="3" id="KW-0285">Flavoprotein</keyword>
<dbReference type="Pfam" id="PF00441">
    <property type="entry name" value="Acyl-CoA_dh_1"/>
    <property type="match status" value="1"/>
</dbReference>
<sequence length="343" mass="35871">MDSLFGDAARRLLAETFSPEVLDAAERGEPPGHAWQAIEDSGFLDALVPESSGGAGLRLPDILPLALASGACGIGVPLVQTLLARAWLDAAGHTAPSGPIALAAFGVDVDKQRITARAVPGALGAQWVLADTGEDILLLSAQAAVRTRTEGHGNQDADLRWPAGAGIDFSCPKQAANSGSDKTSLAAMLAAACSALMAGAMERVLALTTEYAGQRVQFGKPIGRFQAVQQQLSVMAEYVWDARMAAQLAFQSDGALPRPLLAALGKARTSTAAPVVADIAHAVHGAIGITQEYALQRYTRRLREWRRAAGAETYWAGIIGADALAADCSALDYIRQSLFTVTE</sequence>